<keyword evidence="1" id="KW-0732">Signal</keyword>
<dbReference type="AlphaFoldDB" id="Q92JT1"/>
<dbReference type="OrthoDB" id="8455335at2"/>
<dbReference type="HOGENOM" id="CLU_1110378_0_0_5"/>
<name>Q92JT1_RHIME</name>
<keyword evidence="2" id="KW-0812">Transmembrane</keyword>
<reference evidence="3" key="2">
    <citation type="journal article" date="2001" name="Science">
        <title>The composite genome of the legume symbiont Sinorhizobium meliloti.</title>
        <authorList>
            <person name="Galibert F."/>
            <person name="Finan T.M."/>
            <person name="Long S.R."/>
            <person name="Puehler A."/>
            <person name="Abola P."/>
            <person name="Ampe F."/>
            <person name="Barloy-Hubler F."/>
            <person name="Barnett M.J."/>
            <person name="Becker A."/>
            <person name="Boistard P."/>
            <person name="Bothe G."/>
            <person name="Boutry M."/>
            <person name="Bowser L."/>
            <person name="Buhrmester J."/>
            <person name="Cadieu E."/>
            <person name="Capela D."/>
            <person name="Chain P."/>
            <person name="Cowie A."/>
            <person name="Davis R.W."/>
            <person name="Dreano S."/>
            <person name="Federspiel N.A."/>
            <person name="Fisher R.F."/>
            <person name="Gloux S."/>
            <person name="Godrie T."/>
            <person name="Goffeau A."/>
            <person name="Golding B."/>
            <person name="Gouzy J."/>
            <person name="Gurjal M."/>
            <person name="Hernandez-Lucas I."/>
            <person name="Hong A."/>
            <person name="Huizar L."/>
            <person name="Hyman R.W."/>
            <person name="Jones T."/>
            <person name="Kahn D."/>
            <person name="Kahn M.L."/>
            <person name="Kalman S."/>
            <person name="Keating D.H."/>
            <person name="Kiss E."/>
            <person name="Komp C."/>
            <person name="Lelaure V."/>
            <person name="Masuy D."/>
            <person name="Palm C."/>
            <person name="Peck M.C."/>
            <person name="Pohl T.M."/>
            <person name="Portetelle D."/>
            <person name="Purnelle B."/>
            <person name="Ramsperger U."/>
            <person name="Surzycki R."/>
            <person name="Thebault P."/>
            <person name="Vandenbol M."/>
            <person name="Vorhoelter F.J."/>
            <person name="Weidner S."/>
            <person name="Wells D.H."/>
            <person name="Wong K."/>
            <person name="Yeh K.-C."/>
            <person name="Batut J."/>
        </authorList>
    </citation>
    <scope>NUCLEOTIDE SEQUENCE [LARGE SCALE GENOMIC DNA]</scope>
    <source>
        <strain evidence="3">1021</strain>
    </source>
</reference>
<gene>
    <name evidence="2" type="ORF">SMc03768</name>
</gene>
<sequence>MVSSLLVVVLGSAAAMSWLSGARAATAEATTVFIECKTAAGTSRGSGVVVSVEGHVLTARHVLGLKPNDPMPGAIECAGSIGVADRNATRAMIAQPITVGVDAALLQFQDQRDYEFMRVCKFEDWMIRRKIFVAGFPGMTETGVPSFREGVLSTTRRNSKGVLETDGQTIAGMSGGPAFSSNLKGLVGIVIGAQFTPQGTVDYFGILPIEQRYIDDFQLTVSDQPCFRRGKVVDLPFAAEHWEAGDSPVPLGVTPEEGSCFITSVWGAMNEPDDVVEVAVHDGQYVLRGGQSNTDGSYGAKVSCTWFD</sequence>
<dbReference type="SUPFAM" id="SSF50494">
    <property type="entry name" value="Trypsin-like serine proteases"/>
    <property type="match status" value="1"/>
</dbReference>
<feature type="chain" id="PRO_5004318660" evidence="1">
    <location>
        <begin position="25"/>
        <end position="308"/>
    </location>
</feature>
<dbReference type="Gene3D" id="2.40.10.10">
    <property type="entry name" value="Trypsin-like serine proteases"/>
    <property type="match status" value="2"/>
</dbReference>
<dbReference type="InterPro" id="IPR009003">
    <property type="entry name" value="Peptidase_S1_PA"/>
</dbReference>
<proteinExistence type="predicted"/>
<evidence type="ECO:0000313" key="2">
    <source>
        <dbReference type="EMBL" id="CAC47732.1"/>
    </source>
</evidence>
<dbReference type="EMBL" id="AL591688">
    <property type="protein sequence ID" value="CAC47732.1"/>
    <property type="molecule type" value="Genomic_DNA"/>
</dbReference>
<dbReference type="Proteomes" id="UP000001976">
    <property type="component" value="Chromosome"/>
</dbReference>
<keyword evidence="2" id="KW-0472">Membrane</keyword>
<dbReference type="KEGG" id="sme:SMc03768"/>
<feature type="signal peptide" evidence="1">
    <location>
        <begin position="1"/>
        <end position="24"/>
    </location>
</feature>
<evidence type="ECO:0000256" key="1">
    <source>
        <dbReference type="SAM" id="SignalP"/>
    </source>
</evidence>
<protein>
    <submittedName>
        <fullName evidence="2">Hypothetical transmembrane protein</fullName>
    </submittedName>
</protein>
<keyword evidence="3" id="KW-1185">Reference proteome</keyword>
<dbReference type="InterPro" id="IPR043504">
    <property type="entry name" value="Peptidase_S1_PA_chymotrypsin"/>
</dbReference>
<accession>Q92JT1</accession>
<dbReference type="Pfam" id="PF13365">
    <property type="entry name" value="Trypsin_2"/>
    <property type="match status" value="1"/>
</dbReference>
<reference evidence="2 3" key="1">
    <citation type="journal article" date="2001" name="Proc. Natl. Acad. Sci. U.S.A.">
        <title>Analysis of the chromosome sequence of the legume symbiont Sinorhizobium meliloti strain 1021.</title>
        <authorList>
            <person name="Capela D."/>
            <person name="Barloy-Hubler F."/>
            <person name="Gouzy J."/>
            <person name="Bothe G."/>
            <person name="Ampe F."/>
            <person name="Batut J."/>
            <person name="Boistard P."/>
            <person name="Becker A."/>
            <person name="Boutry M."/>
            <person name="Cadieu E."/>
            <person name="Dreano S."/>
            <person name="Gloux S."/>
            <person name="Godrie T."/>
            <person name="Goffeau A."/>
            <person name="Kahn D."/>
            <person name="Kiss E."/>
            <person name="Lelaure V."/>
            <person name="Masuy D."/>
            <person name="Pohl T."/>
            <person name="Portetelle D."/>
            <person name="Puehler A."/>
            <person name="Purnelle B."/>
            <person name="Ramsperger U."/>
            <person name="Renard C."/>
            <person name="Thebault P."/>
            <person name="Vandenbol M."/>
            <person name="Weidner S."/>
            <person name="Galibert F."/>
        </authorList>
    </citation>
    <scope>NUCLEOTIDE SEQUENCE [LARGE SCALE GENOMIC DNA]</scope>
    <source>
        <strain evidence="2 3">1021</strain>
    </source>
</reference>
<dbReference type="SMR" id="Q92JT1"/>
<evidence type="ECO:0000313" key="3">
    <source>
        <dbReference type="Proteomes" id="UP000001976"/>
    </source>
</evidence>
<organism evidence="2 3">
    <name type="scientific">Rhizobium meliloti (strain 1021)</name>
    <name type="common">Ensifer meliloti</name>
    <name type="synonym">Sinorhizobium meliloti</name>
    <dbReference type="NCBI Taxonomy" id="266834"/>
    <lineage>
        <taxon>Bacteria</taxon>
        <taxon>Pseudomonadati</taxon>
        <taxon>Pseudomonadota</taxon>
        <taxon>Alphaproteobacteria</taxon>
        <taxon>Hyphomicrobiales</taxon>
        <taxon>Rhizobiaceae</taxon>
        <taxon>Sinorhizobium/Ensifer group</taxon>
        <taxon>Sinorhizobium</taxon>
    </lineage>
</organism>
<dbReference type="EnsemblBacteria" id="CAC47732">
    <property type="protein sequence ID" value="CAC47732"/>
    <property type="gene ID" value="SMc03768"/>
</dbReference>
<dbReference type="eggNOG" id="COG0265">
    <property type="taxonomic scope" value="Bacteria"/>
</dbReference>